<proteinExistence type="inferred from homology"/>
<comment type="similarity">
    <text evidence="2">Belongs to the RIX1/PELP1 family.</text>
</comment>
<dbReference type="Pfam" id="PF08167">
    <property type="entry name" value="RIX1"/>
    <property type="match status" value="1"/>
</dbReference>
<comment type="subcellular location">
    <subcellularLocation>
        <location evidence="1">Nucleus</location>
    </subcellularLocation>
</comment>
<dbReference type="PANTHER" id="PTHR34105">
    <property type="entry name" value="PROLINE-, GLUTAMIC ACID- AND LEUCINE-RICH PROTEIN 1"/>
    <property type="match status" value="1"/>
</dbReference>
<sequence length="129" mass="14253">MTLVSLHTPDKCWAGICLLGLTCQECSSDRFLASYTVWFHKLVQHIQPPADSQFVKVASCTTLSDLLTRLSGFPNAKKDGISHSGKLMQPVLKLLNEDDSEAVWEAAVNLLCTIITCFPASVQRHYDSV</sequence>
<organism evidence="5 6">
    <name type="scientific">Cephalotus follicularis</name>
    <name type="common">Albany pitcher plant</name>
    <dbReference type="NCBI Taxonomy" id="3775"/>
    <lineage>
        <taxon>Eukaryota</taxon>
        <taxon>Viridiplantae</taxon>
        <taxon>Streptophyta</taxon>
        <taxon>Embryophyta</taxon>
        <taxon>Tracheophyta</taxon>
        <taxon>Spermatophyta</taxon>
        <taxon>Magnoliopsida</taxon>
        <taxon>eudicotyledons</taxon>
        <taxon>Gunneridae</taxon>
        <taxon>Pentapetalae</taxon>
        <taxon>rosids</taxon>
        <taxon>fabids</taxon>
        <taxon>Oxalidales</taxon>
        <taxon>Cephalotaceae</taxon>
        <taxon>Cephalotus</taxon>
    </lineage>
</organism>
<dbReference type="InterPro" id="IPR016024">
    <property type="entry name" value="ARM-type_fold"/>
</dbReference>
<reference evidence="6" key="1">
    <citation type="submission" date="2016-04" db="EMBL/GenBank/DDBJ databases">
        <title>Cephalotus genome sequencing.</title>
        <authorList>
            <person name="Fukushima K."/>
            <person name="Hasebe M."/>
            <person name="Fang X."/>
        </authorList>
    </citation>
    <scope>NUCLEOTIDE SEQUENCE [LARGE SCALE GENOMIC DNA]</scope>
    <source>
        <strain evidence="6">cv. St1</strain>
    </source>
</reference>
<dbReference type="Gene3D" id="1.25.10.10">
    <property type="entry name" value="Leucine-rich Repeat Variant"/>
    <property type="match status" value="1"/>
</dbReference>
<dbReference type="GO" id="GO:0006364">
    <property type="term" value="P:rRNA processing"/>
    <property type="evidence" value="ECO:0007669"/>
    <property type="project" value="TreeGrafter"/>
</dbReference>
<dbReference type="OrthoDB" id="20900at2759"/>
<feature type="non-terminal residue" evidence="5">
    <location>
        <position position="129"/>
    </location>
</feature>
<keyword evidence="6" id="KW-1185">Reference proteome</keyword>
<dbReference type="Proteomes" id="UP000187406">
    <property type="component" value="Unassembled WGS sequence"/>
</dbReference>
<dbReference type="EMBL" id="BDDD01008743">
    <property type="protein sequence ID" value="GAV92091.1"/>
    <property type="molecule type" value="Genomic_DNA"/>
</dbReference>
<protein>
    <submittedName>
        <fullName evidence="5">RIX1 domain-containing protein</fullName>
    </submittedName>
</protein>
<evidence type="ECO:0000256" key="1">
    <source>
        <dbReference type="ARBA" id="ARBA00004123"/>
    </source>
</evidence>
<keyword evidence="3" id="KW-0539">Nucleus</keyword>
<dbReference type="InterPro" id="IPR012583">
    <property type="entry name" value="RIX1_N"/>
</dbReference>
<dbReference type="GO" id="GO:0005634">
    <property type="term" value="C:nucleus"/>
    <property type="evidence" value="ECO:0007669"/>
    <property type="project" value="UniProtKB-SubCell"/>
</dbReference>
<dbReference type="AlphaFoldDB" id="A0A1Q3DHY8"/>
<dbReference type="STRING" id="3775.A0A1Q3DHY8"/>
<dbReference type="SUPFAM" id="SSF48371">
    <property type="entry name" value="ARM repeat"/>
    <property type="match status" value="1"/>
</dbReference>
<dbReference type="InParanoid" id="A0A1Q3DHY8"/>
<evidence type="ECO:0000256" key="2">
    <source>
        <dbReference type="ARBA" id="ARBA00010511"/>
    </source>
</evidence>
<evidence type="ECO:0000313" key="6">
    <source>
        <dbReference type="Proteomes" id="UP000187406"/>
    </source>
</evidence>
<evidence type="ECO:0000259" key="4">
    <source>
        <dbReference type="Pfam" id="PF08167"/>
    </source>
</evidence>
<comment type="caution">
    <text evidence="5">The sequence shown here is derived from an EMBL/GenBank/DDBJ whole genome shotgun (WGS) entry which is preliminary data.</text>
</comment>
<evidence type="ECO:0000256" key="3">
    <source>
        <dbReference type="ARBA" id="ARBA00023242"/>
    </source>
</evidence>
<evidence type="ECO:0000313" key="5">
    <source>
        <dbReference type="EMBL" id="GAV92091.1"/>
    </source>
</evidence>
<dbReference type="PANTHER" id="PTHR34105:SF1">
    <property type="entry name" value="PROLINE-, GLUTAMIC ACID- AND LEUCINE-RICH PROTEIN 1"/>
    <property type="match status" value="1"/>
</dbReference>
<accession>A0A1Q3DHY8</accession>
<gene>
    <name evidence="5" type="ORF">CFOL_v3_35473</name>
</gene>
<feature type="domain" description="Pre-rRNA-processing protein RIX1 N-terminal" evidence="4">
    <location>
        <begin position="2"/>
        <end position="128"/>
    </location>
</feature>
<name>A0A1Q3DHY8_CEPFO</name>
<dbReference type="InterPro" id="IPR011989">
    <property type="entry name" value="ARM-like"/>
</dbReference>